<dbReference type="AlphaFoldDB" id="A0A1M4N5U6"/>
<dbReference type="InterPro" id="IPR027417">
    <property type="entry name" value="P-loop_NTPase"/>
</dbReference>
<feature type="domain" description="NrS-1 polymerase-like helicase" evidence="1">
    <location>
        <begin position="188"/>
        <end position="297"/>
    </location>
</feature>
<organism evidence="2 3">
    <name type="scientific">Donghicola eburneus</name>
    <dbReference type="NCBI Taxonomy" id="393278"/>
    <lineage>
        <taxon>Bacteria</taxon>
        <taxon>Pseudomonadati</taxon>
        <taxon>Pseudomonadota</taxon>
        <taxon>Alphaproteobacteria</taxon>
        <taxon>Rhodobacterales</taxon>
        <taxon>Roseobacteraceae</taxon>
        <taxon>Donghicola</taxon>
    </lineage>
</organism>
<dbReference type="Proteomes" id="UP000184085">
    <property type="component" value="Unassembled WGS sequence"/>
</dbReference>
<dbReference type="Gene3D" id="3.40.50.300">
    <property type="entry name" value="P-loop containing nucleotide triphosphate hydrolases"/>
    <property type="match status" value="1"/>
</dbReference>
<dbReference type="EMBL" id="FMJB01000064">
    <property type="protein sequence ID" value="SCM69428.1"/>
    <property type="molecule type" value="Genomic_DNA"/>
</dbReference>
<dbReference type="RefSeq" id="WP_072709003.1">
    <property type="nucleotide sequence ID" value="NZ_FMJB01000064.1"/>
</dbReference>
<dbReference type="SUPFAM" id="SSF52540">
    <property type="entry name" value="P-loop containing nucleoside triphosphate hydrolases"/>
    <property type="match status" value="1"/>
</dbReference>
<proteinExistence type="predicted"/>
<accession>A0A1M4N5U6</accession>
<evidence type="ECO:0000313" key="2">
    <source>
        <dbReference type="EMBL" id="SCM69428.1"/>
    </source>
</evidence>
<evidence type="ECO:0000313" key="3">
    <source>
        <dbReference type="Proteomes" id="UP000184085"/>
    </source>
</evidence>
<evidence type="ECO:0000259" key="1">
    <source>
        <dbReference type="Pfam" id="PF19263"/>
    </source>
</evidence>
<sequence length="509" mass="57874">MTMQNKKEDFEAIENKHILGEEETLRKQEAEIYRVASQWYVQKENRFYDTDDLSRRFTLFDIASVITTRLTEEFSHVRWSKNSLKKVGDMLTGANRYRKNQSFPIWNGTQVCKPGTTDRLIWEKGMVTCNTWVAPDYRAEADVTADGSVFEAYLAWIIPNDKERQMLTDWLAWSLQHEGEKPRWAIFLYSAKHGTGKSTLAGICKALFGAGNTAELQGVQPLVQRFNKPALTKKFIYAEEVKVGQGSEAANKLKTIITEDEMLVEAKGKDAEPLVHKTCCMFTSNHKPVWLEQGDRRFYVIDIDHDGCNGAARYEEFRALVGKVKATYADPQKLAGLYRWLMERKLSADFDASSLDVGRHATEIMRDIQDYSADVDAEQLREFVEYYGLNFIPAKMVDRVMEKICSRRGNAAKHLFSEIGWKVGRAAWRGEKTATYYAPKGVKVERGVIIGGDGAKMKVLSYFEKVLEPALDADWARSDESIGVRGAQQPIETRLVLNEGDDELTGLGF</sequence>
<dbReference type="Pfam" id="PF19263">
    <property type="entry name" value="DUF5906"/>
    <property type="match status" value="1"/>
</dbReference>
<gene>
    <name evidence="2" type="ORF">KARMA_3667</name>
</gene>
<protein>
    <recommendedName>
        <fullName evidence="1">NrS-1 polymerase-like helicase domain-containing protein</fullName>
    </recommendedName>
</protein>
<keyword evidence="3" id="KW-1185">Reference proteome</keyword>
<name>A0A1M4N5U6_9RHOB</name>
<reference evidence="3" key="1">
    <citation type="submission" date="2016-09" db="EMBL/GenBank/DDBJ databases">
        <authorList>
            <person name="Wibberg D."/>
        </authorList>
    </citation>
    <scope>NUCLEOTIDE SEQUENCE [LARGE SCALE GENOMIC DNA]</scope>
</reference>
<dbReference type="InterPro" id="IPR045455">
    <property type="entry name" value="NrS-1_pol-like_helicase"/>
</dbReference>